<proteinExistence type="predicted"/>
<dbReference type="KEGG" id="scd:Spica_0547"/>
<evidence type="ECO:0000313" key="3">
    <source>
        <dbReference type="EMBL" id="AEJ18707.1"/>
    </source>
</evidence>
<name>F8F054_GRAC1</name>
<accession>F8F054</accession>
<evidence type="ECO:0000259" key="2">
    <source>
        <dbReference type="Pfam" id="PF03880"/>
    </source>
</evidence>
<gene>
    <name evidence="3" type="ordered locus">Spica_0547</name>
</gene>
<reference evidence="4" key="1">
    <citation type="journal article" date="2013" name="Stand. Genomic Sci.">
        <title>Genome sequence of the thermophilic fresh-water bacterium Spirochaeta caldaria type strain (H1(T)), reclassification of Spirochaeta caldaria, Spirochaeta stenostrepta, and Spirochaeta zuelzerae in the genus Treponema as Treponema caldaria comb. nov., Treponema stenostrepta comb. nov., and Treponema zuelzerae comb. nov., and emendation of the genus Treponema.</title>
        <authorList>
            <person name="Abt B."/>
            <person name="Goker M."/>
            <person name="Scheuner C."/>
            <person name="Han C."/>
            <person name="Lu M."/>
            <person name="Misra M."/>
            <person name="Lapidus A."/>
            <person name="Nolan M."/>
            <person name="Lucas S."/>
            <person name="Hammon N."/>
            <person name="Deshpande S."/>
            <person name="Cheng J.F."/>
            <person name="Tapia R."/>
            <person name="Goodwin L.A."/>
            <person name="Pitluck S."/>
            <person name="Liolios K."/>
            <person name="Pagani I."/>
            <person name="Ivanova N."/>
            <person name="Mavromatis K."/>
            <person name="Mikhailova N."/>
            <person name="Huntemann M."/>
            <person name="Pati A."/>
            <person name="Chen A."/>
            <person name="Palaniappan K."/>
            <person name="Land M."/>
            <person name="Hauser L."/>
            <person name="Jeffries C.D."/>
            <person name="Rohde M."/>
            <person name="Spring S."/>
            <person name="Gronow S."/>
            <person name="Detter J.C."/>
            <person name="Bristow J."/>
            <person name="Eisen J.A."/>
            <person name="Markowitz V."/>
            <person name="Hugenholtz P."/>
            <person name="Kyrpides N.C."/>
            <person name="Woyke T."/>
            <person name="Klenk H.P."/>
        </authorList>
    </citation>
    <scope>NUCLEOTIDE SEQUENCE</scope>
    <source>
        <strain evidence="4">ATCC 51460 / DSM 7334 / H1</strain>
    </source>
</reference>
<dbReference type="eggNOG" id="COG0724">
    <property type="taxonomic scope" value="Bacteria"/>
</dbReference>
<dbReference type="OrthoDB" id="366519at2"/>
<dbReference type="Pfam" id="PF03880">
    <property type="entry name" value="DbpA"/>
    <property type="match status" value="1"/>
</dbReference>
<dbReference type="SUPFAM" id="SSF54928">
    <property type="entry name" value="RNA-binding domain, RBD"/>
    <property type="match status" value="1"/>
</dbReference>
<feature type="region of interest" description="Disordered" evidence="1">
    <location>
        <begin position="63"/>
        <end position="96"/>
    </location>
</feature>
<evidence type="ECO:0000256" key="1">
    <source>
        <dbReference type="SAM" id="MobiDB-lite"/>
    </source>
</evidence>
<sequence length="208" mass="23996">MPPFTNEEDVKAFLTTVIDSIKQNGNPEVLNQYRSVFRKQVPFFMRSYIAAYLIQQAVEGKRKGRRSYTKNRGPLLKNHSPLRTESFTEDEQKKQNLPEEESARIFISVGRNRHVFPREILSLILSEIDIKKEDIGLIRILDNYSFVQVRKEWADAIITALNGKIFKGRSITVNHARTRNEENSSSEKSITAFNSIDKTLMDKTGSEE</sequence>
<dbReference type="InterPro" id="IPR012677">
    <property type="entry name" value="Nucleotide-bd_a/b_plait_sf"/>
</dbReference>
<dbReference type="RefSeq" id="WP_013968019.1">
    <property type="nucleotide sequence ID" value="NC_015732.1"/>
</dbReference>
<dbReference type="HOGENOM" id="CLU_090659_0_0_12"/>
<dbReference type="CDD" id="cd12252">
    <property type="entry name" value="RRM_DbpA"/>
    <property type="match status" value="1"/>
</dbReference>
<dbReference type="GO" id="GO:0003676">
    <property type="term" value="F:nucleic acid binding"/>
    <property type="evidence" value="ECO:0007669"/>
    <property type="project" value="InterPro"/>
</dbReference>
<dbReference type="Gene3D" id="3.30.70.330">
    <property type="match status" value="1"/>
</dbReference>
<protein>
    <submittedName>
        <fullName evidence="3">DbpA RNA-binding domain protein</fullName>
    </submittedName>
</protein>
<dbReference type="Proteomes" id="UP000000503">
    <property type="component" value="Chromosome"/>
</dbReference>
<feature type="domain" description="DEAD box helicase DbpA/CsdA RNA-binding" evidence="2">
    <location>
        <begin position="104"/>
        <end position="174"/>
    </location>
</feature>
<dbReference type="EMBL" id="CP002868">
    <property type="protein sequence ID" value="AEJ18707.1"/>
    <property type="molecule type" value="Genomic_DNA"/>
</dbReference>
<dbReference type="InterPro" id="IPR035979">
    <property type="entry name" value="RBD_domain_sf"/>
</dbReference>
<evidence type="ECO:0000313" key="4">
    <source>
        <dbReference type="Proteomes" id="UP000000503"/>
    </source>
</evidence>
<dbReference type="InterPro" id="IPR005580">
    <property type="entry name" value="DbpA/CsdA_RNA-bd_dom"/>
</dbReference>
<dbReference type="STRING" id="744872.Spica_0547"/>
<keyword evidence="4" id="KW-1185">Reference proteome</keyword>
<dbReference type="AlphaFoldDB" id="F8F054"/>
<organism evidence="3 4">
    <name type="scientific">Gracilinema caldarium (strain ATCC 51460 / DSM 7334 / H1)</name>
    <name type="common">Treponema caldarium</name>
    <dbReference type="NCBI Taxonomy" id="744872"/>
    <lineage>
        <taxon>Bacteria</taxon>
        <taxon>Pseudomonadati</taxon>
        <taxon>Spirochaetota</taxon>
        <taxon>Spirochaetia</taxon>
        <taxon>Spirochaetales</taxon>
        <taxon>Breznakiellaceae</taxon>
        <taxon>Gracilinema</taxon>
    </lineage>
</organism>